<reference evidence="8 9" key="1">
    <citation type="journal article" date="2020" name="Curr. Microbiol.">
        <title>Tepidiphilus baoligensis sp. nov., a Novel Bacterium of the Family Hydrogenophilaceae Isolated from an Oil Reservoir.</title>
        <authorList>
            <person name="Zhang X."/>
            <person name="Wang G."/>
            <person name="Ma X."/>
            <person name="Yu J."/>
            <person name="You J."/>
            <person name="Xue Y."/>
            <person name="Ma Y."/>
        </authorList>
    </citation>
    <scope>NUCLEOTIDE SEQUENCE [LARGE SCALE GENOMIC DNA]</scope>
    <source>
        <strain evidence="8 9">B18-69</strain>
    </source>
</reference>
<dbReference type="Pfam" id="PF02321">
    <property type="entry name" value="OEP"/>
    <property type="match status" value="2"/>
</dbReference>
<evidence type="ECO:0000256" key="5">
    <source>
        <dbReference type="ARBA" id="ARBA00022692"/>
    </source>
</evidence>
<dbReference type="NCBIfam" id="TIGR01844">
    <property type="entry name" value="type_I_sec_TolC"/>
    <property type="match status" value="1"/>
</dbReference>
<dbReference type="PANTHER" id="PTHR30026:SF20">
    <property type="entry name" value="OUTER MEMBRANE PROTEIN TOLC"/>
    <property type="match status" value="1"/>
</dbReference>
<dbReference type="InterPro" id="IPR010130">
    <property type="entry name" value="T1SS_OMP_TolC"/>
</dbReference>
<evidence type="ECO:0000256" key="3">
    <source>
        <dbReference type="ARBA" id="ARBA00022448"/>
    </source>
</evidence>
<gene>
    <name evidence="8" type="ORF">GV368_04670</name>
</gene>
<evidence type="ECO:0000256" key="6">
    <source>
        <dbReference type="ARBA" id="ARBA00023136"/>
    </source>
</evidence>
<comment type="subcellular location">
    <subcellularLocation>
        <location evidence="1">Cell outer membrane</location>
    </subcellularLocation>
</comment>
<accession>A0ABX1QL59</accession>
<keyword evidence="9" id="KW-1185">Reference proteome</keyword>
<keyword evidence="7" id="KW-0998">Cell outer membrane</keyword>
<dbReference type="InterPro" id="IPR003423">
    <property type="entry name" value="OMP_efflux"/>
</dbReference>
<dbReference type="Gene3D" id="1.20.1600.10">
    <property type="entry name" value="Outer membrane efflux proteins (OEP)"/>
    <property type="match status" value="1"/>
</dbReference>
<organism evidence="8 9">
    <name type="scientific">Tepidiphilus baoligensis</name>
    <dbReference type="NCBI Taxonomy" id="2698687"/>
    <lineage>
        <taxon>Bacteria</taxon>
        <taxon>Pseudomonadati</taxon>
        <taxon>Pseudomonadota</taxon>
        <taxon>Hydrogenophilia</taxon>
        <taxon>Hydrogenophilales</taxon>
        <taxon>Hydrogenophilaceae</taxon>
        <taxon>Tepidiphilus</taxon>
    </lineage>
</organism>
<evidence type="ECO:0000256" key="2">
    <source>
        <dbReference type="ARBA" id="ARBA00007613"/>
    </source>
</evidence>
<keyword evidence="4" id="KW-1134">Transmembrane beta strand</keyword>
<keyword evidence="6" id="KW-0472">Membrane</keyword>
<dbReference type="InterPro" id="IPR051906">
    <property type="entry name" value="TolC-like"/>
</dbReference>
<dbReference type="PANTHER" id="PTHR30026">
    <property type="entry name" value="OUTER MEMBRANE PROTEIN TOLC"/>
    <property type="match status" value="1"/>
</dbReference>
<keyword evidence="3" id="KW-0813">Transport</keyword>
<proteinExistence type="inferred from homology"/>
<comment type="similarity">
    <text evidence="2">Belongs to the outer membrane factor (OMF) (TC 1.B.17) family.</text>
</comment>
<evidence type="ECO:0000313" key="8">
    <source>
        <dbReference type="EMBL" id="NMH16409.1"/>
    </source>
</evidence>
<evidence type="ECO:0000256" key="4">
    <source>
        <dbReference type="ARBA" id="ARBA00022452"/>
    </source>
</evidence>
<name>A0ABX1QL59_9PROT</name>
<sequence length="452" mass="49203">MNGRERTRGCGCLTPWRVALALGLAVGLSVGAGGARAADLLTLYRQALLQDPSYAAARASMMAGQEQTVQGRALLLPNVALDANALHNRLDVGEIDKNYGSRQWTVRLTQPLFRLQNWAAAKQGELRTSLSDLQWAEAQQEVALRLARAYFDVVAAQEAVDAAAELHRASSEQLAYAKKSFEVGTVTIVDVHEAQSRFDLADAQLIAAQNQFDVAQQALAAIVVDLPQRYARLSPDATLSGPEPARMEPWVEAAQQDNFLVQQAMVSREIAQREVQRRRAGHLPSVDLVAQHGKSRDLSRFPPLHTETAESSQIGVQVTVPLYAGGATQSQVREGAALLTRADREEEYARRQAVLSAREAFLGLTSGLARVRALEAALQSSLSNLASTRLGYEVGVRINVDVLNAMAQVADARTQLSRARYDTLLWQLRLKAAVGRLSEEDLAAVNALLVEE</sequence>
<evidence type="ECO:0000256" key="1">
    <source>
        <dbReference type="ARBA" id="ARBA00004442"/>
    </source>
</evidence>
<protein>
    <submittedName>
        <fullName evidence="8">TolC family outer membrane protein</fullName>
    </submittedName>
</protein>
<evidence type="ECO:0000256" key="7">
    <source>
        <dbReference type="ARBA" id="ARBA00023237"/>
    </source>
</evidence>
<dbReference type="Proteomes" id="UP000669605">
    <property type="component" value="Unassembled WGS sequence"/>
</dbReference>
<comment type="caution">
    <text evidence="8">The sequence shown here is derived from an EMBL/GenBank/DDBJ whole genome shotgun (WGS) entry which is preliminary data.</text>
</comment>
<dbReference type="EMBL" id="JAAAUB010000004">
    <property type="protein sequence ID" value="NMH16409.1"/>
    <property type="molecule type" value="Genomic_DNA"/>
</dbReference>
<dbReference type="SUPFAM" id="SSF56954">
    <property type="entry name" value="Outer membrane efflux proteins (OEP)"/>
    <property type="match status" value="1"/>
</dbReference>
<keyword evidence="5" id="KW-0812">Transmembrane</keyword>
<evidence type="ECO:0000313" key="9">
    <source>
        <dbReference type="Proteomes" id="UP000669605"/>
    </source>
</evidence>
<dbReference type="RefSeq" id="WP_142808615.1">
    <property type="nucleotide sequence ID" value="NZ_JAAAUB010000004.1"/>
</dbReference>